<dbReference type="Proteomes" id="UP000557688">
    <property type="component" value="Unassembled WGS sequence"/>
</dbReference>
<proteinExistence type="inferred from homology"/>
<sequence length="525" mass="54138">MRASFLRLPLSCALLLASAPAMAPARAAAPAALLPATGFADLAARLLPAVVNIAVSETVKPGEPDADDPDDGPNGDGPDAGPNGQSPFPPGSPFEKFFHDFMNRQHPGLDPNGPHPKGRRMHALGSGFIIDPSGIIVTNNHVIKDADEITVTLQDNTELKATIVGHDPNTDLAVLRVKPARPLPSVPFGDSDHMRVGDLVMAIGNPFGLSGTVTTGIVSSRGRDIHQGQYDDFIQTDAAINRGNSGGPLLNMAGEVIGVNTAIYSPGGGSIGIGFAIPSNEVKLVTDQLLKYGHTKRGWIGVRVQDLTHDLADTMKVSATQGALIAGVEANGPAQKGGLKRGDIVLTYGGKPVDGHSLPRLVAETPSGQTGEFGILRDGKPQTVKLTIGEFPQPPEPAKTGAKDKPASKSPAPSKTPPAPKTPATTLGDTGLKYGPLDPATRAAAHLDATTTGIAVLDVTPDSPADDHGLSKGDVITQIDQAPIASPEAFAAAIATARKSGRQSVLLLVQNADGQQFIPLPLGGS</sequence>
<dbReference type="EC" id="3.4.21.107" evidence="4"/>
<feature type="signal peptide" evidence="17">
    <location>
        <begin position="1"/>
        <end position="23"/>
    </location>
</feature>
<dbReference type="Pfam" id="PF13180">
    <property type="entry name" value="PDZ_2"/>
    <property type="match status" value="2"/>
</dbReference>
<dbReference type="EMBL" id="JACHXV010000003">
    <property type="protein sequence ID" value="MBB3173051.1"/>
    <property type="molecule type" value="Genomic_DNA"/>
</dbReference>
<dbReference type="SUPFAM" id="SSF50494">
    <property type="entry name" value="Trypsin-like serine proteases"/>
    <property type="match status" value="1"/>
</dbReference>
<comment type="similarity">
    <text evidence="3">Belongs to the peptidase S1C family.</text>
</comment>
<evidence type="ECO:0000256" key="5">
    <source>
        <dbReference type="ARBA" id="ARBA00013958"/>
    </source>
</evidence>
<feature type="binding site" evidence="15">
    <location>
        <position position="171"/>
    </location>
    <ligand>
        <name>substrate</name>
    </ligand>
</feature>
<keyword evidence="6 19" id="KW-0645">Protease</keyword>
<evidence type="ECO:0000256" key="13">
    <source>
        <dbReference type="ARBA" id="ARBA00032850"/>
    </source>
</evidence>
<dbReference type="InterPro" id="IPR001940">
    <property type="entry name" value="Peptidase_S1C"/>
</dbReference>
<dbReference type="SUPFAM" id="SSF50156">
    <property type="entry name" value="PDZ domain-like"/>
    <property type="match status" value="2"/>
</dbReference>
<dbReference type="CDD" id="cd10839">
    <property type="entry name" value="cpPDZ1_DegP-like"/>
    <property type="match status" value="1"/>
</dbReference>
<comment type="subcellular location">
    <subcellularLocation>
        <location evidence="2">Periplasm</location>
    </subcellularLocation>
</comment>
<evidence type="ECO:0000256" key="16">
    <source>
        <dbReference type="SAM" id="MobiDB-lite"/>
    </source>
</evidence>
<dbReference type="Pfam" id="PF13365">
    <property type="entry name" value="Trypsin_2"/>
    <property type="match status" value="1"/>
</dbReference>
<evidence type="ECO:0000256" key="11">
    <source>
        <dbReference type="ARBA" id="ARBA00022825"/>
    </source>
</evidence>
<keyword evidence="10 19" id="KW-0378">Hydrolase</keyword>
<keyword evidence="11" id="KW-0720">Serine protease</keyword>
<evidence type="ECO:0000256" key="6">
    <source>
        <dbReference type="ARBA" id="ARBA00022670"/>
    </source>
</evidence>
<keyword evidence="7 17" id="KW-0732">Signal</keyword>
<evidence type="ECO:0000256" key="3">
    <source>
        <dbReference type="ARBA" id="ARBA00010541"/>
    </source>
</evidence>
<evidence type="ECO:0000256" key="9">
    <source>
        <dbReference type="ARBA" id="ARBA00022764"/>
    </source>
</evidence>
<dbReference type="RefSeq" id="WP_176622470.1">
    <property type="nucleotide sequence ID" value="NZ_JABXXQ010000052.1"/>
</dbReference>
<reference evidence="20 22" key="1">
    <citation type="submission" date="2020-06" db="EMBL/GenBank/DDBJ databases">
        <title>Description of novel acetic acid bacteria.</title>
        <authorList>
            <person name="Sombolestani A."/>
        </authorList>
    </citation>
    <scope>NUCLEOTIDE SEQUENCE [LARGE SCALE GENOMIC DNA]</scope>
    <source>
        <strain evidence="20 22">LMG 26838</strain>
    </source>
</reference>
<feature type="chain" id="PRO_5038259616" description="Probable periplasmic serine endoprotease DegP-like" evidence="17">
    <location>
        <begin position="24"/>
        <end position="525"/>
    </location>
</feature>
<feature type="compositionally biased region" description="Acidic residues" evidence="16">
    <location>
        <begin position="64"/>
        <end position="73"/>
    </location>
</feature>
<name>A0A839V0J6_9PROT</name>
<organism evidence="19 21">
    <name type="scientific">Endobacter medicaginis</name>
    <dbReference type="NCBI Taxonomy" id="1181271"/>
    <lineage>
        <taxon>Bacteria</taxon>
        <taxon>Pseudomonadati</taxon>
        <taxon>Pseudomonadota</taxon>
        <taxon>Alphaproteobacteria</taxon>
        <taxon>Acetobacterales</taxon>
        <taxon>Acetobacteraceae</taxon>
        <taxon>Endobacter</taxon>
    </lineage>
</organism>
<evidence type="ECO:0000313" key="22">
    <source>
        <dbReference type="Proteomes" id="UP000565205"/>
    </source>
</evidence>
<dbReference type="PROSITE" id="PS50106">
    <property type="entry name" value="PDZ"/>
    <property type="match status" value="2"/>
</dbReference>
<dbReference type="FunFam" id="2.40.10.120:FF:000007">
    <property type="entry name" value="Periplasmic serine endoprotease DegP-like"/>
    <property type="match status" value="1"/>
</dbReference>
<feature type="domain" description="PDZ" evidence="18">
    <location>
        <begin position="453"/>
        <end position="512"/>
    </location>
</feature>
<dbReference type="InterPro" id="IPR001478">
    <property type="entry name" value="PDZ"/>
</dbReference>
<feature type="binding site" evidence="15">
    <location>
        <position position="141"/>
    </location>
    <ligand>
        <name>substrate</name>
    </ligand>
</feature>
<evidence type="ECO:0000313" key="20">
    <source>
        <dbReference type="EMBL" id="NVN29623.1"/>
    </source>
</evidence>
<dbReference type="Gene3D" id="2.40.10.120">
    <property type="match status" value="1"/>
</dbReference>
<feature type="region of interest" description="Disordered" evidence="16">
    <location>
        <begin position="58"/>
        <end position="97"/>
    </location>
</feature>
<dbReference type="SMART" id="SM00228">
    <property type="entry name" value="PDZ"/>
    <property type="match status" value="2"/>
</dbReference>
<protein>
    <recommendedName>
        <fullName evidence="5">Probable periplasmic serine endoprotease DegP-like</fullName>
        <ecNumber evidence="4">3.4.21.107</ecNumber>
    </recommendedName>
    <alternativeName>
        <fullName evidence="13">Protease Do</fullName>
    </alternativeName>
</protein>
<keyword evidence="12" id="KW-0346">Stress response</keyword>
<dbReference type="PRINTS" id="PR00834">
    <property type="entry name" value="PROTEASES2C"/>
</dbReference>
<dbReference type="GO" id="GO:0004252">
    <property type="term" value="F:serine-type endopeptidase activity"/>
    <property type="evidence" value="ECO:0007669"/>
    <property type="project" value="InterPro"/>
</dbReference>
<evidence type="ECO:0000256" key="1">
    <source>
        <dbReference type="ARBA" id="ARBA00001772"/>
    </source>
</evidence>
<dbReference type="InterPro" id="IPR009003">
    <property type="entry name" value="Peptidase_S1_PA"/>
</dbReference>
<dbReference type="GO" id="GO:0042597">
    <property type="term" value="C:periplasmic space"/>
    <property type="evidence" value="ECO:0007669"/>
    <property type="project" value="UniProtKB-SubCell"/>
</dbReference>
<dbReference type="Gene3D" id="2.30.42.10">
    <property type="match status" value="2"/>
</dbReference>
<dbReference type="PANTHER" id="PTHR22939">
    <property type="entry name" value="SERINE PROTEASE FAMILY S1C HTRA-RELATED"/>
    <property type="match status" value="1"/>
</dbReference>
<feature type="domain" description="PDZ" evidence="18">
    <location>
        <begin position="289"/>
        <end position="362"/>
    </location>
</feature>
<feature type="active site" description="Charge relay system" evidence="14">
    <location>
        <position position="141"/>
    </location>
</feature>
<keyword evidence="8" id="KW-0677">Repeat</keyword>
<feature type="region of interest" description="Disordered" evidence="16">
    <location>
        <begin position="387"/>
        <end position="432"/>
    </location>
</feature>
<dbReference type="InterPro" id="IPR011782">
    <property type="entry name" value="Pept_S1C_Do"/>
</dbReference>
<evidence type="ECO:0000313" key="19">
    <source>
        <dbReference type="EMBL" id="MBB3173051.1"/>
    </source>
</evidence>
<evidence type="ECO:0000256" key="10">
    <source>
        <dbReference type="ARBA" id="ARBA00022801"/>
    </source>
</evidence>
<dbReference type="Proteomes" id="UP000565205">
    <property type="component" value="Unassembled WGS sequence"/>
</dbReference>
<dbReference type="PANTHER" id="PTHR22939:SF130">
    <property type="entry name" value="PERIPLASMIC SERINE ENDOPROTEASE DEGP-LIKE-RELATED"/>
    <property type="match status" value="1"/>
</dbReference>
<dbReference type="GO" id="GO:0006508">
    <property type="term" value="P:proteolysis"/>
    <property type="evidence" value="ECO:0007669"/>
    <property type="project" value="UniProtKB-KW"/>
</dbReference>
<feature type="active site" description="Charge relay system" evidence="14">
    <location>
        <position position="245"/>
    </location>
</feature>
<evidence type="ECO:0000256" key="14">
    <source>
        <dbReference type="PIRSR" id="PIRSR611782-1"/>
    </source>
</evidence>
<dbReference type="InterPro" id="IPR036034">
    <property type="entry name" value="PDZ_sf"/>
</dbReference>
<accession>A0A839V0J6</accession>
<evidence type="ECO:0000256" key="8">
    <source>
        <dbReference type="ARBA" id="ARBA00022737"/>
    </source>
</evidence>
<evidence type="ECO:0000256" key="2">
    <source>
        <dbReference type="ARBA" id="ARBA00004418"/>
    </source>
</evidence>
<evidence type="ECO:0000313" key="21">
    <source>
        <dbReference type="Proteomes" id="UP000557688"/>
    </source>
</evidence>
<keyword evidence="9" id="KW-0574">Periplasm</keyword>
<evidence type="ECO:0000256" key="17">
    <source>
        <dbReference type="SAM" id="SignalP"/>
    </source>
</evidence>
<evidence type="ECO:0000256" key="4">
    <source>
        <dbReference type="ARBA" id="ARBA00013035"/>
    </source>
</evidence>
<dbReference type="EMBL" id="JABXXQ010000052">
    <property type="protein sequence ID" value="NVN29623.1"/>
    <property type="molecule type" value="Genomic_DNA"/>
</dbReference>
<evidence type="ECO:0000256" key="7">
    <source>
        <dbReference type="ARBA" id="ARBA00022729"/>
    </source>
</evidence>
<feature type="binding site" evidence="15">
    <location>
        <begin position="243"/>
        <end position="245"/>
    </location>
    <ligand>
        <name>substrate</name>
    </ligand>
</feature>
<keyword evidence="21" id="KW-1185">Reference proteome</keyword>
<evidence type="ECO:0000259" key="18">
    <source>
        <dbReference type="PROSITE" id="PS50106"/>
    </source>
</evidence>
<dbReference type="AlphaFoldDB" id="A0A839V0J6"/>
<evidence type="ECO:0000256" key="12">
    <source>
        <dbReference type="ARBA" id="ARBA00023016"/>
    </source>
</evidence>
<evidence type="ECO:0000256" key="15">
    <source>
        <dbReference type="PIRSR" id="PIRSR611782-2"/>
    </source>
</evidence>
<gene>
    <name evidence="19" type="ORF">FHR90_000869</name>
    <name evidence="20" type="ORF">HUK83_04635</name>
</gene>
<reference evidence="19 21" key="2">
    <citation type="submission" date="2020-08" db="EMBL/GenBank/DDBJ databases">
        <title>Genomic Encyclopedia of Type Strains, Phase III (KMG-III): the genomes of soil and plant-associated and newly described type strains.</title>
        <authorList>
            <person name="Whitman W."/>
        </authorList>
    </citation>
    <scope>NUCLEOTIDE SEQUENCE [LARGE SCALE GENOMIC DNA]</scope>
    <source>
        <strain evidence="19 21">CECT 8088</strain>
    </source>
</reference>
<comment type="caution">
    <text evidence="19">The sequence shown here is derived from an EMBL/GenBank/DDBJ whole genome shotgun (WGS) entry which is preliminary data.</text>
</comment>
<feature type="active site" description="Charge relay system" evidence="14">
    <location>
        <position position="171"/>
    </location>
</feature>
<dbReference type="NCBIfam" id="TIGR02037">
    <property type="entry name" value="degP_htrA_DO"/>
    <property type="match status" value="1"/>
</dbReference>
<comment type="catalytic activity">
    <reaction evidence="1">
        <text>Acts on substrates that are at least partially unfolded. The cleavage site P1 residue is normally between a pair of hydrophobic residues, such as Val-|-Val.</text>
        <dbReference type="EC" id="3.4.21.107"/>
    </reaction>
</comment>